<keyword evidence="2" id="KW-1185">Reference proteome</keyword>
<dbReference type="GeneID" id="93607068"/>
<sequence length="52" mass="5969">MQAKLVTLVNKEIGTRRELDTRLGLAEPVHQLVSKRGGFRRDLAMMEVVEFE</sequence>
<dbReference type="InParanoid" id="I1BGR2"/>
<dbReference type="VEuPathDB" id="FungiDB:RO3G_00096"/>
<protein>
    <submittedName>
        <fullName evidence="1">Uncharacterized protein</fullName>
    </submittedName>
</protein>
<dbReference type="Proteomes" id="UP000009138">
    <property type="component" value="Unassembled WGS sequence"/>
</dbReference>
<dbReference type="EMBL" id="CH476732">
    <property type="protein sequence ID" value="EIE75392.1"/>
    <property type="molecule type" value="Genomic_DNA"/>
</dbReference>
<dbReference type="AlphaFoldDB" id="I1BGR2"/>
<proteinExistence type="predicted"/>
<name>I1BGR2_RHIO9</name>
<evidence type="ECO:0000313" key="1">
    <source>
        <dbReference type="EMBL" id="EIE75392.1"/>
    </source>
</evidence>
<dbReference type="RefSeq" id="XP_067510788.1">
    <property type="nucleotide sequence ID" value="XM_067654687.1"/>
</dbReference>
<reference evidence="1 2" key="1">
    <citation type="journal article" date="2009" name="PLoS Genet.">
        <title>Genomic analysis of the basal lineage fungus Rhizopus oryzae reveals a whole-genome duplication.</title>
        <authorList>
            <person name="Ma L.-J."/>
            <person name="Ibrahim A.S."/>
            <person name="Skory C."/>
            <person name="Grabherr M.G."/>
            <person name="Burger G."/>
            <person name="Butler M."/>
            <person name="Elias M."/>
            <person name="Idnurm A."/>
            <person name="Lang B.F."/>
            <person name="Sone T."/>
            <person name="Abe A."/>
            <person name="Calvo S.E."/>
            <person name="Corrochano L.M."/>
            <person name="Engels R."/>
            <person name="Fu J."/>
            <person name="Hansberg W."/>
            <person name="Kim J.-M."/>
            <person name="Kodira C.D."/>
            <person name="Koehrsen M.J."/>
            <person name="Liu B."/>
            <person name="Miranda-Saavedra D."/>
            <person name="O'Leary S."/>
            <person name="Ortiz-Castellanos L."/>
            <person name="Poulter R."/>
            <person name="Rodriguez-Romero J."/>
            <person name="Ruiz-Herrera J."/>
            <person name="Shen Y.-Q."/>
            <person name="Zeng Q."/>
            <person name="Galagan J."/>
            <person name="Birren B.W."/>
            <person name="Cuomo C.A."/>
            <person name="Wickes B.L."/>
        </authorList>
    </citation>
    <scope>NUCLEOTIDE SEQUENCE [LARGE SCALE GENOMIC DNA]</scope>
    <source>
        <strain evidence="2">RA 99-880 / ATCC MYA-4621 / FGSC 9543 / NRRL 43880</strain>
    </source>
</reference>
<accession>I1BGR2</accession>
<organism evidence="1 2">
    <name type="scientific">Rhizopus delemar (strain RA 99-880 / ATCC MYA-4621 / FGSC 9543 / NRRL 43880)</name>
    <name type="common">Mucormycosis agent</name>
    <name type="synonym">Rhizopus arrhizus var. delemar</name>
    <dbReference type="NCBI Taxonomy" id="246409"/>
    <lineage>
        <taxon>Eukaryota</taxon>
        <taxon>Fungi</taxon>
        <taxon>Fungi incertae sedis</taxon>
        <taxon>Mucoromycota</taxon>
        <taxon>Mucoromycotina</taxon>
        <taxon>Mucoromycetes</taxon>
        <taxon>Mucorales</taxon>
        <taxon>Mucorineae</taxon>
        <taxon>Rhizopodaceae</taxon>
        <taxon>Rhizopus</taxon>
    </lineage>
</organism>
<gene>
    <name evidence="1" type="ORF">RO3G_00096</name>
</gene>
<evidence type="ECO:0000313" key="2">
    <source>
        <dbReference type="Proteomes" id="UP000009138"/>
    </source>
</evidence>